<dbReference type="InterPro" id="IPR023214">
    <property type="entry name" value="HAD_sf"/>
</dbReference>
<dbReference type="GeneID" id="41994583"/>
<evidence type="ECO:0000256" key="20">
    <source>
        <dbReference type="SAM" id="Phobius"/>
    </source>
</evidence>
<dbReference type="InterPro" id="IPR036412">
    <property type="entry name" value="HAD-like_sf"/>
</dbReference>
<keyword evidence="9" id="KW-0106">Calcium</keyword>
<feature type="transmembrane region" description="Helical" evidence="20">
    <location>
        <begin position="850"/>
        <end position="874"/>
    </location>
</feature>
<dbReference type="InterPro" id="IPR048682">
    <property type="entry name" value="COG4"/>
</dbReference>
<evidence type="ECO:0000256" key="1">
    <source>
        <dbReference type="ARBA" id="ARBA00004395"/>
    </source>
</evidence>
<feature type="transmembrane region" description="Helical" evidence="20">
    <location>
        <begin position="923"/>
        <end position="942"/>
    </location>
</feature>
<evidence type="ECO:0000259" key="21">
    <source>
        <dbReference type="SMART" id="SM00762"/>
    </source>
</evidence>
<feature type="domain" description="Cation-transporting P-type ATPase N-terminal" evidence="22">
    <location>
        <begin position="57"/>
        <end position="131"/>
    </location>
</feature>
<dbReference type="GO" id="GO:0015031">
    <property type="term" value="P:protein transport"/>
    <property type="evidence" value="ECO:0007669"/>
    <property type="project" value="UniProtKB-KW"/>
</dbReference>
<organism evidence="23 24">
    <name type="scientific">Fusarium coffeatum</name>
    <dbReference type="NCBI Taxonomy" id="231269"/>
    <lineage>
        <taxon>Eukaryota</taxon>
        <taxon>Fungi</taxon>
        <taxon>Dikarya</taxon>
        <taxon>Ascomycota</taxon>
        <taxon>Pezizomycotina</taxon>
        <taxon>Sordariomycetes</taxon>
        <taxon>Hypocreomycetidae</taxon>
        <taxon>Hypocreales</taxon>
        <taxon>Nectriaceae</taxon>
        <taxon>Fusarium</taxon>
        <taxon>Fusarium incarnatum-equiseti species complex</taxon>
    </lineage>
</organism>
<dbReference type="GO" id="GO:0000139">
    <property type="term" value="C:Golgi membrane"/>
    <property type="evidence" value="ECO:0007669"/>
    <property type="project" value="UniProtKB-SubCell"/>
</dbReference>
<protein>
    <recommendedName>
        <fullName evidence="5">Conserved oligomeric Golgi complex subunit 4</fullName>
        <ecNumber evidence="4">7.2.2.10</ecNumber>
    </recommendedName>
    <alternativeName>
        <fullName evidence="17">Component of oligomeric Golgi complex 4</fullName>
    </alternativeName>
</protein>
<dbReference type="Pfam" id="PF00689">
    <property type="entry name" value="Cation_ATPase_C"/>
    <property type="match status" value="1"/>
</dbReference>
<comment type="similarity">
    <text evidence="18">Belongs to the cation transport ATPase (P-type) (TC 3.A.3) family.</text>
</comment>
<evidence type="ECO:0000256" key="16">
    <source>
        <dbReference type="ARBA" id="ARBA00023136"/>
    </source>
</evidence>
<dbReference type="Pfam" id="PF00122">
    <property type="entry name" value="E1-E2_ATPase"/>
    <property type="match status" value="1"/>
</dbReference>
<gene>
    <name evidence="23" type="ORF">FIESC28_05140</name>
</gene>
<dbReference type="FunFam" id="3.40.50.1000:FF:000028">
    <property type="entry name" value="Calcium-transporting P-type ATPase, putative"/>
    <property type="match status" value="1"/>
</dbReference>
<dbReference type="InterPro" id="IPR048684">
    <property type="entry name" value="COG4_C"/>
</dbReference>
<feature type="compositionally biased region" description="Polar residues" evidence="19">
    <location>
        <begin position="16"/>
        <end position="30"/>
    </location>
</feature>
<keyword evidence="16 20" id="KW-0472">Membrane</keyword>
<dbReference type="InterPro" id="IPR001757">
    <property type="entry name" value="P_typ_ATPase"/>
</dbReference>
<feature type="region of interest" description="Disordered" evidence="19">
    <location>
        <begin position="1"/>
        <end position="46"/>
    </location>
</feature>
<dbReference type="Gene3D" id="1.20.58.1970">
    <property type="match status" value="1"/>
</dbReference>
<comment type="similarity">
    <text evidence="3">Belongs to the COG4 family.</text>
</comment>
<keyword evidence="24" id="KW-1185">Reference proteome</keyword>
<dbReference type="NCBIfam" id="TIGR01494">
    <property type="entry name" value="ATPase_P-type"/>
    <property type="match status" value="2"/>
</dbReference>
<dbReference type="InterPro" id="IPR013167">
    <property type="entry name" value="COG4_M"/>
</dbReference>
<dbReference type="InterPro" id="IPR018303">
    <property type="entry name" value="ATPase_P-typ_P_site"/>
</dbReference>
<comment type="subcellular location">
    <subcellularLocation>
        <location evidence="2">Golgi apparatus membrane</location>
        <topology evidence="2">Multi-pass membrane protein</topology>
    </subcellularLocation>
    <subcellularLocation>
        <location evidence="1">Golgi apparatus membrane</location>
        <topology evidence="1">Peripheral membrane protein</topology>
    </subcellularLocation>
</comment>
<dbReference type="SFLD" id="SFLDG00002">
    <property type="entry name" value="C1.7:_P-type_atpase_like"/>
    <property type="match status" value="1"/>
</dbReference>
<comment type="caution">
    <text evidence="23">The sequence shown here is derived from an EMBL/GenBank/DDBJ whole genome shotgun (WGS) entry which is preliminary data.</text>
</comment>
<dbReference type="FunFam" id="3.40.1110.10:FF:000040">
    <property type="entry name" value="Calcium-transporting ATPase 1"/>
    <property type="match status" value="1"/>
</dbReference>
<evidence type="ECO:0000256" key="5">
    <source>
        <dbReference type="ARBA" id="ARBA00020975"/>
    </source>
</evidence>
<dbReference type="InterPro" id="IPR044492">
    <property type="entry name" value="P_typ_ATPase_HD_dom"/>
</dbReference>
<evidence type="ECO:0000256" key="6">
    <source>
        <dbReference type="ARBA" id="ARBA00022448"/>
    </source>
</evidence>
<feature type="region of interest" description="Disordered" evidence="19">
    <location>
        <begin position="1395"/>
        <end position="1419"/>
    </location>
</feature>
<dbReference type="SUPFAM" id="SSF56784">
    <property type="entry name" value="HAD-like"/>
    <property type="match status" value="1"/>
</dbReference>
<name>A0A366RUM2_9HYPO</name>
<keyword evidence="6" id="KW-0813">Transport</keyword>
<dbReference type="SUPFAM" id="SSF81665">
    <property type="entry name" value="Calcium ATPase, transmembrane domain M"/>
    <property type="match status" value="1"/>
</dbReference>
<dbReference type="SFLD" id="SFLDF00027">
    <property type="entry name" value="p-type_atpase"/>
    <property type="match status" value="1"/>
</dbReference>
<evidence type="ECO:0000256" key="18">
    <source>
        <dbReference type="ARBA" id="ARBA00038148"/>
    </source>
</evidence>
<dbReference type="SMART" id="SM00831">
    <property type="entry name" value="Cation_ATPase_N"/>
    <property type="match status" value="1"/>
</dbReference>
<evidence type="ECO:0000256" key="13">
    <source>
        <dbReference type="ARBA" id="ARBA00022967"/>
    </source>
</evidence>
<dbReference type="Gene3D" id="2.70.150.10">
    <property type="entry name" value="Calcium-transporting ATPase, cytoplasmic transduction domain A"/>
    <property type="match status" value="2"/>
</dbReference>
<dbReference type="PANTHER" id="PTHR24016:SF0">
    <property type="entry name" value="CONSERVED OLIGOMERIC GOLGI COMPLEX SUBUNIT 4"/>
    <property type="match status" value="1"/>
</dbReference>
<evidence type="ECO:0000259" key="22">
    <source>
        <dbReference type="SMART" id="SM00831"/>
    </source>
</evidence>
<evidence type="ECO:0000256" key="11">
    <source>
        <dbReference type="ARBA" id="ARBA00022842"/>
    </source>
</evidence>
<dbReference type="InterPro" id="IPR008250">
    <property type="entry name" value="ATPase_P-typ_transduc_dom_A_sf"/>
</dbReference>
<evidence type="ECO:0000256" key="14">
    <source>
        <dbReference type="ARBA" id="ARBA00022989"/>
    </source>
</evidence>
<evidence type="ECO:0000256" key="15">
    <source>
        <dbReference type="ARBA" id="ARBA00023034"/>
    </source>
</evidence>
<evidence type="ECO:0000256" key="17">
    <source>
        <dbReference type="ARBA" id="ARBA00031340"/>
    </source>
</evidence>
<dbReference type="PROSITE" id="PS00154">
    <property type="entry name" value="ATPASE_E1_E2"/>
    <property type="match status" value="1"/>
</dbReference>
<feature type="domain" description="COG4 transport protein middle alpha-helical bundle" evidence="21">
    <location>
        <begin position="1234"/>
        <end position="1575"/>
    </location>
</feature>
<dbReference type="InterPro" id="IPR023299">
    <property type="entry name" value="ATPase_P-typ_cyto_dom_N"/>
</dbReference>
<dbReference type="SMART" id="SM00762">
    <property type="entry name" value="Cog4"/>
    <property type="match status" value="1"/>
</dbReference>
<feature type="transmembrane region" description="Helical" evidence="20">
    <location>
        <begin position="954"/>
        <end position="974"/>
    </location>
</feature>
<evidence type="ECO:0000256" key="9">
    <source>
        <dbReference type="ARBA" id="ARBA00022837"/>
    </source>
</evidence>
<dbReference type="InterPro" id="IPR023298">
    <property type="entry name" value="ATPase_P-typ_TM_dom_sf"/>
</dbReference>
<evidence type="ECO:0000256" key="19">
    <source>
        <dbReference type="SAM" id="MobiDB-lite"/>
    </source>
</evidence>
<evidence type="ECO:0000256" key="10">
    <source>
        <dbReference type="ARBA" id="ARBA00022840"/>
    </source>
</evidence>
<dbReference type="EMBL" id="QKXC01000105">
    <property type="protein sequence ID" value="RBR20787.1"/>
    <property type="molecule type" value="Genomic_DNA"/>
</dbReference>
<evidence type="ECO:0000256" key="7">
    <source>
        <dbReference type="ARBA" id="ARBA00022692"/>
    </source>
</evidence>
<dbReference type="Gene3D" id="1.20.1110.10">
    <property type="entry name" value="Calcium-transporting ATPase, transmembrane domain"/>
    <property type="match status" value="2"/>
</dbReference>
<dbReference type="Gene3D" id="3.40.50.1000">
    <property type="entry name" value="HAD superfamily/HAD-like"/>
    <property type="match status" value="1"/>
</dbReference>
<feature type="transmembrane region" description="Helical" evidence="20">
    <location>
        <begin position="994"/>
        <end position="1012"/>
    </location>
</feature>
<dbReference type="InterPro" id="IPR048680">
    <property type="entry name" value="COG4_N"/>
</dbReference>
<dbReference type="OrthoDB" id="3352408at2759"/>
<dbReference type="GO" id="GO:0016887">
    <property type="term" value="F:ATP hydrolysis activity"/>
    <property type="evidence" value="ECO:0007669"/>
    <property type="project" value="InterPro"/>
</dbReference>
<dbReference type="GO" id="GO:0005524">
    <property type="term" value="F:ATP binding"/>
    <property type="evidence" value="ECO:0007669"/>
    <property type="project" value="UniProtKB-KW"/>
</dbReference>
<dbReference type="InterPro" id="IPR004014">
    <property type="entry name" value="ATPase_P-typ_cation-transptr_N"/>
</dbReference>
<evidence type="ECO:0000313" key="24">
    <source>
        <dbReference type="Proteomes" id="UP000253153"/>
    </source>
</evidence>
<evidence type="ECO:0000256" key="8">
    <source>
        <dbReference type="ARBA" id="ARBA00022741"/>
    </source>
</evidence>
<keyword evidence="10" id="KW-0067">ATP-binding</keyword>
<dbReference type="InterPro" id="IPR006068">
    <property type="entry name" value="ATPase_P-typ_cation-transptr_C"/>
</dbReference>
<keyword evidence="7 20" id="KW-0812">Transmembrane</keyword>
<dbReference type="GO" id="GO:0005388">
    <property type="term" value="F:P-type calcium transporter activity"/>
    <property type="evidence" value="ECO:0007669"/>
    <property type="project" value="UniProtKB-EC"/>
</dbReference>
<keyword evidence="12" id="KW-0653">Protein transport</keyword>
<reference evidence="23 24" key="1">
    <citation type="submission" date="2018-06" db="EMBL/GenBank/DDBJ databases">
        <title>Fusarium incarnatum-equiseti species complex species 28.</title>
        <authorList>
            <person name="Gardiner D.M."/>
        </authorList>
    </citation>
    <scope>NUCLEOTIDE SEQUENCE [LARGE SCALE GENOMIC DNA]</scope>
    <source>
        <strain evidence="23 24">FIESC_28</strain>
    </source>
</reference>
<evidence type="ECO:0000256" key="2">
    <source>
        <dbReference type="ARBA" id="ARBA00004653"/>
    </source>
</evidence>
<dbReference type="Pfam" id="PF20662">
    <property type="entry name" value="COG4_C"/>
    <property type="match status" value="1"/>
</dbReference>
<dbReference type="InterPro" id="IPR059000">
    <property type="entry name" value="ATPase_P-type_domA"/>
</dbReference>
<keyword evidence="13" id="KW-1278">Translocase</keyword>
<dbReference type="Pfam" id="PF20663">
    <property type="entry name" value="COG4_N"/>
    <property type="match status" value="1"/>
</dbReference>
<dbReference type="SFLD" id="SFLDS00003">
    <property type="entry name" value="Haloacid_Dehalogenase"/>
    <property type="match status" value="1"/>
</dbReference>
<feature type="region of interest" description="Disordered" evidence="19">
    <location>
        <begin position="275"/>
        <end position="298"/>
    </location>
</feature>
<dbReference type="PANTHER" id="PTHR24016">
    <property type="entry name" value="CONSERVED OLIGOMERIC GOLGI COMPLEX SUBUNIT 4"/>
    <property type="match status" value="1"/>
</dbReference>
<dbReference type="Proteomes" id="UP000253153">
    <property type="component" value="Unassembled WGS sequence"/>
</dbReference>
<dbReference type="Pfam" id="PF08318">
    <property type="entry name" value="COG4_m"/>
    <property type="match status" value="1"/>
</dbReference>
<feature type="compositionally biased region" description="Low complexity" evidence="19">
    <location>
        <begin position="642"/>
        <end position="652"/>
    </location>
</feature>
<keyword evidence="14 20" id="KW-1133">Transmembrane helix</keyword>
<dbReference type="PRINTS" id="PR00119">
    <property type="entry name" value="CATATPASE"/>
</dbReference>
<keyword evidence="8" id="KW-0547">Nucleotide-binding</keyword>
<keyword evidence="15" id="KW-0333">Golgi apparatus</keyword>
<feature type="region of interest" description="Disordered" evidence="19">
    <location>
        <begin position="642"/>
        <end position="667"/>
    </location>
</feature>
<dbReference type="SUPFAM" id="SSF81660">
    <property type="entry name" value="Metal cation-transporting ATPase, ATP-binding domain N"/>
    <property type="match status" value="1"/>
</dbReference>
<dbReference type="Gene3D" id="3.40.1110.10">
    <property type="entry name" value="Calcium-transporting ATPase, cytoplasmic domain N"/>
    <property type="match status" value="1"/>
</dbReference>
<dbReference type="Pfam" id="PF00690">
    <property type="entry name" value="Cation_ATPase_N"/>
    <property type="match status" value="1"/>
</dbReference>
<accession>A0A366RUM2</accession>
<evidence type="ECO:0000256" key="3">
    <source>
        <dbReference type="ARBA" id="ARBA00009215"/>
    </source>
</evidence>
<sequence>MQLPWGGRDGPGNDTLLPTSNIPSIVGDNTTSKDGEHPQRPRHVRTTSADARNVADHFSYMTPSEAAANLRTSLTLGLTPTEALTRLSEYGPNEIPHDPPEPLWLRFIKQFQEPLILLLLVSAGASLLLGNTDDAISITVAVTIVVAVGFVQEYRSEKSIEALNHLVPNHAHLVRGQGKVSPMGKNAIWPPRADGDDSMSTPGDVTPIGDVLDAASSKVMASQLVPGDLVLFTTGDRIPADIRITKAADLTIDASNLTGETEPVRMSAEARSRGFGGFGKNQLPRPATLDPAEAEESHGDGVQNIAYMGTLIKSGHGQGVVFATGGHTHFGTIATSVSGTESPRSPLQLSMDDLGSQLSKASFVVIGLISIVGWLQGKKILEIFQISISLAVAAIPEGLPIIVTVTLALGVHRMARHNAIVRRMPKVETLGSVNVVCTDKTGTLTTNHMTTIRMWYFGTQDAVDVESDNEDVGSTMESNQATLRVLRIGNIANDARLAQKYTEHGQAATAVLSSTLGRDQVSTYTRWVGQPTDVAMLDLLDRFGEHDVRESIGPRVSETPFSSERKWMGVTIGSETRGDKEYAYMKGSIEKVLAACDTYLEKDGREIVLDSSRRQEALQAAEAMAVQGLRVLAFASGSVSRTTRSKSTARSTPGFDRSDSPSSHAPEDIYKNLTFAGLVGMRDPPRPGVGRSIRRLMRGGVKVIMITGDAETTALAIGKQLGMTIATPSGHTGSQNTVKPVLRGDQVDRMSEADLAQAMQHTTIFARTNPDHKLKIIRALQSRGDIVAMTGDGVNDAPALKKADIGISMGRHGTDVAKEAADMILTDDDFSTILRAIEEGKGIFNNIQNFLTFQLSTSAASLALVFICTCFGFKSPLNAMQILWINIIMDGPPAQSLGVEKVDPDVMTKPPRRRGDPVLTRALITRVLTSAAIITFGTMLIYRREMMADGQVTRRDTTMTFTCFVFFDMFNALSCRSESKSILRGEVGLFSNNLFNWAVALSIAGQLLVIYFPWLQEAFQTEALGFFDLVRLVILCSMVFWADELRKYLNLPNGISHNEHPVVEPSIAVSTSSLDNATTEAEIRDALAALHARETSITSRLDALVASQTDLSRDLGRLDLLRAGLGAQVIATRSIGNDMLATAADTAGRLSDRVKELDLEKSRVEETLGVVEQVAELKACVNGVVGSMGAPQDWEAAAGYISRASKIPEEITKGSFAVGIVPSVEVPDPPWVTLEEAKESLCGLFLREFEKAAEESDGTKVTRFFKLFPLISRADVGLDVYGRYVCQGVAGTARATFKDAMNGQHREGFFYANALTKLFEHIAQIVEGHGGLVERHYGTGKMVRVIERLQMEADVQGGIVVDTWSDERGIDRKLTDVRSYPFSFLVQSFLPQPPRGGTPRVNSPAIGVGNNPRESEDEGVNMREVDGLLSEIAVMLGRWSLYTRFLAGKCKDADASDEAPLVIPDVLVKSNLYRKVSTKLTAPYNVMTTFFFRRSVEKAFQLDEYPTGLSLSLSKHIEGNAPYIILAVDDVMYIVNTVIQKSISTSQRDVIASVVPTIGRVLGSDFVGMIQRKMRDESYPRPVVQGGFPPEDKIIQFIVLINSLDMANEYLTRIITGRIGESSEFSNGDAQNGPLKDSFPFERDVIFVANALHTLQTSFIGKSTELLNEGIQVLFNQVVKLRLRPVLTETFRDADYTLSEDDIADIAQQNDEDENELLEQVPRLFEHGWDQLMKPIARLMTPGTYNTLLDITARYLSKIWEKKIMGYAGRTNALGAIRLERDFIALVDVVSRGDYGVREVFAKVLQLLEVANMEDDEWDEIMAQDGEDDGYEWVLTEEERRRARSLVRG</sequence>
<dbReference type="RefSeq" id="XP_031016644.1">
    <property type="nucleotide sequence ID" value="XM_031159287.1"/>
</dbReference>
<evidence type="ECO:0000256" key="12">
    <source>
        <dbReference type="ARBA" id="ARBA00022927"/>
    </source>
</evidence>
<dbReference type="Pfam" id="PF13246">
    <property type="entry name" value="Cation_ATPase"/>
    <property type="match status" value="1"/>
</dbReference>
<proteinExistence type="inferred from homology"/>
<evidence type="ECO:0000256" key="4">
    <source>
        <dbReference type="ARBA" id="ARBA00012790"/>
    </source>
</evidence>
<dbReference type="SUPFAM" id="SSF81653">
    <property type="entry name" value="Calcium ATPase, transduction domain A"/>
    <property type="match status" value="1"/>
</dbReference>
<dbReference type="EC" id="7.2.2.10" evidence="4"/>
<evidence type="ECO:0000313" key="23">
    <source>
        <dbReference type="EMBL" id="RBR20787.1"/>
    </source>
</evidence>
<keyword evidence="11" id="KW-0460">Magnesium</keyword>